<dbReference type="InterPro" id="IPR022398">
    <property type="entry name" value="Peptidase_S8_His-AS"/>
</dbReference>
<evidence type="ECO:0000256" key="6">
    <source>
        <dbReference type="PROSITE-ProRule" id="PRU01240"/>
    </source>
</evidence>
<evidence type="ECO:0000313" key="11">
    <source>
        <dbReference type="EMBL" id="MBB6544961.1"/>
    </source>
</evidence>
<dbReference type="SUPFAM" id="SSF49299">
    <property type="entry name" value="PKD domain"/>
    <property type="match status" value="1"/>
</dbReference>
<dbReference type="InterPro" id="IPR000601">
    <property type="entry name" value="PKD_dom"/>
</dbReference>
<keyword evidence="2 6" id="KW-0645">Protease</keyword>
<feature type="domain" description="P/Homo B" evidence="10">
    <location>
        <begin position="542"/>
        <end position="670"/>
    </location>
</feature>
<dbReference type="InterPro" id="IPR000209">
    <property type="entry name" value="Peptidase_S8/S53_dom"/>
</dbReference>
<dbReference type="AlphaFoldDB" id="A0A7X0NKA6"/>
<dbReference type="CDD" id="cd00146">
    <property type="entry name" value="PKD"/>
    <property type="match status" value="1"/>
</dbReference>
<evidence type="ECO:0000256" key="3">
    <source>
        <dbReference type="ARBA" id="ARBA00022801"/>
    </source>
</evidence>
<dbReference type="PROSITE" id="PS51829">
    <property type="entry name" value="P_HOMO_B"/>
    <property type="match status" value="1"/>
</dbReference>
<dbReference type="PROSITE" id="PS51892">
    <property type="entry name" value="SUBTILASE"/>
    <property type="match status" value="1"/>
</dbReference>
<feature type="active site" description="Charge relay system" evidence="5 6">
    <location>
        <position position="220"/>
    </location>
</feature>
<evidence type="ECO:0000256" key="7">
    <source>
        <dbReference type="RuleBase" id="RU003355"/>
    </source>
</evidence>
<dbReference type="SMART" id="SM00089">
    <property type="entry name" value="PKD"/>
    <property type="match status" value="1"/>
</dbReference>
<dbReference type="PANTHER" id="PTHR43806">
    <property type="entry name" value="PEPTIDASE S8"/>
    <property type="match status" value="1"/>
</dbReference>
<keyword evidence="12" id="KW-1185">Reference proteome</keyword>
<dbReference type="InterPro" id="IPR015500">
    <property type="entry name" value="Peptidase_S8_subtilisin-rel"/>
</dbReference>
<dbReference type="Gene3D" id="3.40.50.200">
    <property type="entry name" value="Peptidase S8/S53 domain"/>
    <property type="match status" value="1"/>
</dbReference>
<evidence type="ECO:0000256" key="8">
    <source>
        <dbReference type="SAM" id="SignalP"/>
    </source>
</evidence>
<dbReference type="InterPro" id="IPR022409">
    <property type="entry name" value="PKD/Chitinase_dom"/>
</dbReference>
<dbReference type="InterPro" id="IPR013783">
    <property type="entry name" value="Ig-like_fold"/>
</dbReference>
<dbReference type="PROSITE" id="PS00136">
    <property type="entry name" value="SUBTILASE_ASP"/>
    <property type="match status" value="1"/>
</dbReference>
<dbReference type="InterPro" id="IPR023827">
    <property type="entry name" value="Peptidase_S8_Asp-AS"/>
</dbReference>
<dbReference type="Pfam" id="PF22148">
    <property type="entry name" value="Fervidolysin_NPro-like"/>
    <property type="match status" value="1"/>
</dbReference>
<reference evidence="11 12" key="1">
    <citation type="submission" date="2020-08" db="EMBL/GenBank/DDBJ databases">
        <title>Genomic Encyclopedia of Type Strains, Phase IV (KMG-IV): sequencing the most valuable type-strain genomes for metagenomic binning, comparative biology and taxonomic classification.</title>
        <authorList>
            <person name="Goeker M."/>
        </authorList>
    </citation>
    <scope>NUCLEOTIDE SEQUENCE [LARGE SCALE GENOMIC DNA]</scope>
    <source>
        <strain evidence="11 12">DSM 26287</strain>
    </source>
</reference>
<dbReference type="PANTHER" id="PTHR43806:SF11">
    <property type="entry name" value="CEREVISIN-RELATED"/>
    <property type="match status" value="1"/>
</dbReference>
<evidence type="ECO:0000259" key="10">
    <source>
        <dbReference type="PROSITE" id="PS51829"/>
    </source>
</evidence>
<dbReference type="FunFam" id="2.60.40.10:FF:000270">
    <property type="entry name" value="Cell surface protein"/>
    <property type="match status" value="1"/>
</dbReference>
<accession>A0A7X0NKA6</accession>
<feature type="signal peptide" evidence="8">
    <location>
        <begin position="1"/>
        <end position="19"/>
    </location>
</feature>
<dbReference type="InterPro" id="IPR036852">
    <property type="entry name" value="Peptidase_S8/S53_dom_sf"/>
</dbReference>
<sequence length="832" mass="87449">MKSKLSALTLAMLPALAMASTEIAVADEKVSYESDSIIVVYKEGTSALQRRSARSLVLAKITDLNSDEIDDAYRNISQGRMANYKLSGISAKEALKKLNNHPAVLYAEPDYIVKANVMPNDARFDELWGMHNTGQTGGTADADIDAPEAWEISTGSSNVVVGVIDSGVDHTHPDLIDNAWVNTGEIPGDGIDNDGNGYIDDMHGINAITNVGDPMDDNGHGTHVAGTIGGTGNNAEGVVGVNHDVSIVGCKFLDAEGSGATSNALKCMDYMVSLKNNGVNVRVLNNSWGGGGSSQSMIDAINASEAADILFVAAAGNATIDNDVQPHYPSNYDHESVLSVASTTHTDSISYFSHWGLNSVDMGAPGSSILSTVPGGGYESFSGTSMATPHVAGAAALALSVNPELNVFELKELLMTSGDDNADLIGKTVSGKRLNVHNALVDADPTPGFGFSVTPSSVMLTAGDTATYSFDVSSIANWSDNVALTVTDSLGSAFLSTATVSPGNSFTLTVPTTANTTWGDYEFTVTGTSGELVKSKTVSLYVNPQGLNDFTYNNTTPVDIPDNDDNGITSIINIADDLTVFGSSTFLDITHTYIGDLVVKLTSPSGTTAILHNHDGGSTDNIAKSFASDAFNGESTLGDWTLSVEDSYASDSGTLNNWSITFSALGEVGPAAPIADFTYDANYLSVAFTDNSSDVNDDIVSWAWDFGDGASSTEQNPFHSYAATGAYSVSLTVTDSEGHTSTTSANVNVSDVSIEAALKRAYKSRLGKLRVDITWSGTGSQTVDIYRNGEKIDTVANVGIYRDRERRVSGSQFIYKVCDESGACSNDVTVNF</sequence>
<dbReference type="PROSITE" id="PS00137">
    <property type="entry name" value="SUBTILASE_HIS"/>
    <property type="match status" value="1"/>
</dbReference>
<comment type="caution">
    <text evidence="11">The sequence shown here is derived from an EMBL/GenBank/DDBJ whole genome shotgun (WGS) entry which is preliminary data.</text>
</comment>
<keyword evidence="4 6" id="KW-0720">Serine protease</keyword>
<protein>
    <submittedName>
        <fullName evidence="11">Subtilisin family serine protease/subtilisin-like proprotein convertase family protein</fullName>
    </submittedName>
</protein>
<dbReference type="InterPro" id="IPR035986">
    <property type="entry name" value="PKD_dom_sf"/>
</dbReference>
<dbReference type="InterPro" id="IPR002884">
    <property type="entry name" value="P_dom"/>
</dbReference>
<organism evidence="11 12">
    <name type="scientific">Thalassotalea piscium</name>
    <dbReference type="NCBI Taxonomy" id="1230533"/>
    <lineage>
        <taxon>Bacteria</taxon>
        <taxon>Pseudomonadati</taxon>
        <taxon>Pseudomonadota</taxon>
        <taxon>Gammaproteobacteria</taxon>
        <taxon>Alteromonadales</taxon>
        <taxon>Colwelliaceae</taxon>
        <taxon>Thalassotalea</taxon>
    </lineage>
</organism>
<proteinExistence type="inferred from homology"/>
<evidence type="ECO:0000256" key="4">
    <source>
        <dbReference type="ARBA" id="ARBA00022825"/>
    </source>
</evidence>
<dbReference type="Gene3D" id="2.60.40.10">
    <property type="entry name" value="Immunoglobulins"/>
    <property type="match status" value="1"/>
</dbReference>
<dbReference type="CDD" id="cd07473">
    <property type="entry name" value="Peptidases_S8_Subtilisin_like"/>
    <property type="match status" value="1"/>
</dbReference>
<dbReference type="InterPro" id="IPR054399">
    <property type="entry name" value="Fervidolysin-like_N_prodom"/>
</dbReference>
<evidence type="ECO:0000259" key="9">
    <source>
        <dbReference type="PROSITE" id="PS50093"/>
    </source>
</evidence>
<dbReference type="SUPFAM" id="SSF49785">
    <property type="entry name" value="Galactose-binding domain-like"/>
    <property type="match status" value="1"/>
</dbReference>
<feature type="domain" description="PKD" evidence="9">
    <location>
        <begin position="669"/>
        <end position="749"/>
    </location>
</feature>
<dbReference type="RefSeq" id="WP_184426566.1">
    <property type="nucleotide sequence ID" value="NZ_AP027362.1"/>
</dbReference>
<name>A0A7X0NKA6_9GAMM</name>
<evidence type="ECO:0000256" key="1">
    <source>
        <dbReference type="ARBA" id="ARBA00011073"/>
    </source>
</evidence>
<dbReference type="InterPro" id="IPR034204">
    <property type="entry name" value="PfSUB1-like_cat_dom"/>
</dbReference>
<dbReference type="InterPro" id="IPR023828">
    <property type="entry name" value="Peptidase_S8_Ser-AS"/>
</dbReference>
<dbReference type="PRINTS" id="PR00723">
    <property type="entry name" value="SUBTILISIN"/>
</dbReference>
<feature type="active site" description="Charge relay system" evidence="5 6">
    <location>
        <position position="165"/>
    </location>
</feature>
<dbReference type="EMBL" id="JACHHU010000041">
    <property type="protein sequence ID" value="MBB6544961.1"/>
    <property type="molecule type" value="Genomic_DNA"/>
</dbReference>
<dbReference type="Gene3D" id="2.60.120.260">
    <property type="entry name" value="Galactose-binding domain-like"/>
    <property type="match status" value="1"/>
</dbReference>
<dbReference type="InterPro" id="IPR050131">
    <property type="entry name" value="Peptidase_S8_subtilisin-like"/>
</dbReference>
<dbReference type="InterPro" id="IPR008979">
    <property type="entry name" value="Galactose-bd-like_sf"/>
</dbReference>
<evidence type="ECO:0000256" key="2">
    <source>
        <dbReference type="ARBA" id="ARBA00022670"/>
    </source>
</evidence>
<dbReference type="Proteomes" id="UP000537141">
    <property type="component" value="Unassembled WGS sequence"/>
</dbReference>
<feature type="active site" description="Charge relay system" evidence="5 6">
    <location>
        <position position="385"/>
    </location>
</feature>
<evidence type="ECO:0000313" key="12">
    <source>
        <dbReference type="Proteomes" id="UP000537141"/>
    </source>
</evidence>
<gene>
    <name evidence="11" type="ORF">HNQ55_003497</name>
</gene>
<dbReference type="Pfam" id="PF01483">
    <property type="entry name" value="P_proprotein"/>
    <property type="match status" value="1"/>
</dbReference>
<keyword evidence="3 6" id="KW-0378">Hydrolase</keyword>
<dbReference type="PROSITE" id="PS00138">
    <property type="entry name" value="SUBTILASE_SER"/>
    <property type="match status" value="1"/>
</dbReference>
<keyword evidence="8" id="KW-0732">Signal</keyword>
<dbReference type="GO" id="GO:0004252">
    <property type="term" value="F:serine-type endopeptidase activity"/>
    <property type="evidence" value="ECO:0007669"/>
    <property type="project" value="UniProtKB-UniRule"/>
</dbReference>
<dbReference type="Pfam" id="PF00082">
    <property type="entry name" value="Peptidase_S8"/>
    <property type="match status" value="1"/>
</dbReference>
<dbReference type="PROSITE" id="PS50093">
    <property type="entry name" value="PKD"/>
    <property type="match status" value="1"/>
</dbReference>
<feature type="chain" id="PRO_5030586110" evidence="8">
    <location>
        <begin position="20"/>
        <end position="832"/>
    </location>
</feature>
<dbReference type="SUPFAM" id="SSF52743">
    <property type="entry name" value="Subtilisin-like"/>
    <property type="match status" value="1"/>
</dbReference>
<evidence type="ECO:0000256" key="5">
    <source>
        <dbReference type="PIRSR" id="PIRSR615500-1"/>
    </source>
</evidence>
<dbReference type="Pfam" id="PF18911">
    <property type="entry name" value="PKD_4"/>
    <property type="match status" value="1"/>
</dbReference>
<dbReference type="GO" id="GO:0006508">
    <property type="term" value="P:proteolysis"/>
    <property type="evidence" value="ECO:0007669"/>
    <property type="project" value="UniProtKB-KW"/>
</dbReference>
<comment type="similarity">
    <text evidence="1 6 7">Belongs to the peptidase S8 family.</text>
</comment>